<feature type="non-terminal residue" evidence="5">
    <location>
        <position position="1"/>
    </location>
</feature>
<dbReference type="InterPro" id="IPR036860">
    <property type="entry name" value="SH2_dom_sf"/>
</dbReference>
<sequence length="540" mass="60259">MNFSHVPSRSEVTQWGPSQLADYLKSMNLKDCDKVVKKHNINGHRFLELSENDLQKFPKTHAPMHARRCRLGLGGICELSSVLLAKGPEAVKTTVTGVGANEPGGNATAQMSGKRHQRQKLSSGTKRALPSYMGLAHDRQWAWQLQATKQGSVTEDDDDYESPDAEDDVGSDGDYEEPTEDSEGESDNEYEPPPVEPNEEQQSRIHAAKPISNNADYIDNPSRVPSMKMAPSQPPIPPQRPGSLPGGRTNVSIARGRACSCAHMSSFTSLWFPRWQSLRRPRERSLLSEALGHPKGNVPLPRPSSVEKLPNVNKVSKPALSTERADAGMARRPPAQRPWAQDRRDEVIVSVTQVERWRPAPALLITPLYSCLLFLFFFQPHDDGVNVNRSHSRGPSDMKSPAPPQQPHRPNPAPSSYAADNQDLNPEWYAAGLSRKEAEDYVYSKNQDGAFLVRDSSKRSTTQPYVLMVLYQNKVFNIQIRYQEEQGVYLLGTGIKGKENFSSVTEIIEYHKQAPLLLIDGKDRGSGYKRQCCLTYPAHF</sequence>
<comment type="caution">
    <text evidence="5">The sequence shown here is derived from an EMBL/GenBank/DDBJ whole genome shotgun (WGS) entry which is preliminary data.</text>
</comment>
<feature type="region of interest" description="Disordered" evidence="3">
    <location>
        <begin position="96"/>
        <end position="126"/>
    </location>
</feature>
<keyword evidence="1 2" id="KW-0727">SH2 domain</keyword>
<dbReference type="InterPro" id="IPR051751">
    <property type="entry name" value="Immunoreceptor_sig_adapters"/>
</dbReference>
<feature type="domain" description="SH2" evidence="4">
    <location>
        <begin position="428"/>
        <end position="538"/>
    </location>
</feature>
<dbReference type="PROSITE" id="PS50001">
    <property type="entry name" value="SH2"/>
    <property type="match status" value="1"/>
</dbReference>
<dbReference type="InterPro" id="IPR013761">
    <property type="entry name" value="SAM/pointed_sf"/>
</dbReference>
<dbReference type="SUPFAM" id="SSF47769">
    <property type="entry name" value="SAM/Pointed domain"/>
    <property type="match status" value="1"/>
</dbReference>
<protein>
    <submittedName>
        <fullName evidence="5">LCP2 protein</fullName>
    </submittedName>
</protein>
<feature type="non-terminal residue" evidence="5">
    <location>
        <position position="540"/>
    </location>
</feature>
<evidence type="ECO:0000313" key="5">
    <source>
        <dbReference type="EMBL" id="MBN3291758.1"/>
    </source>
</evidence>
<dbReference type="Proteomes" id="UP001166052">
    <property type="component" value="Unassembled WGS sequence"/>
</dbReference>
<organism evidence="5 6">
    <name type="scientific">Polypterus senegalus</name>
    <name type="common">Senegal bichir</name>
    <dbReference type="NCBI Taxonomy" id="55291"/>
    <lineage>
        <taxon>Eukaryota</taxon>
        <taxon>Metazoa</taxon>
        <taxon>Chordata</taxon>
        <taxon>Craniata</taxon>
        <taxon>Vertebrata</taxon>
        <taxon>Euteleostomi</taxon>
        <taxon>Actinopterygii</taxon>
        <taxon>Polypteriformes</taxon>
        <taxon>Polypteridae</taxon>
        <taxon>Polypterus</taxon>
    </lineage>
</organism>
<evidence type="ECO:0000256" key="2">
    <source>
        <dbReference type="PROSITE-ProRule" id="PRU00191"/>
    </source>
</evidence>
<feature type="compositionally biased region" description="Pro residues" evidence="3">
    <location>
        <begin position="401"/>
        <end position="413"/>
    </location>
</feature>
<evidence type="ECO:0000259" key="4">
    <source>
        <dbReference type="PROSITE" id="PS50001"/>
    </source>
</evidence>
<dbReference type="Gene3D" id="1.10.150.50">
    <property type="entry name" value="Transcription Factor, Ets-1"/>
    <property type="match status" value="1"/>
</dbReference>
<dbReference type="Pfam" id="PF00017">
    <property type="entry name" value="SH2"/>
    <property type="match status" value="1"/>
</dbReference>
<dbReference type="InterPro" id="IPR000980">
    <property type="entry name" value="SH2"/>
</dbReference>
<feature type="region of interest" description="Disordered" evidence="3">
    <location>
        <begin position="150"/>
        <end position="245"/>
    </location>
</feature>
<feature type="region of interest" description="Disordered" evidence="3">
    <location>
        <begin position="322"/>
        <end position="341"/>
    </location>
</feature>
<dbReference type="EMBL" id="JAAWVN010013865">
    <property type="protein sequence ID" value="MBN3291758.1"/>
    <property type="molecule type" value="Genomic_DNA"/>
</dbReference>
<evidence type="ECO:0000256" key="1">
    <source>
        <dbReference type="ARBA" id="ARBA00022999"/>
    </source>
</evidence>
<dbReference type="PANTHER" id="PTHR14098">
    <property type="entry name" value="SH2 DOMAIN CONTAINING PROTEIN"/>
    <property type="match status" value="1"/>
</dbReference>
<keyword evidence="6" id="KW-1185">Reference proteome</keyword>
<dbReference type="SUPFAM" id="SSF55550">
    <property type="entry name" value="SH2 domain"/>
    <property type="match status" value="1"/>
</dbReference>
<feature type="compositionally biased region" description="Acidic residues" evidence="3">
    <location>
        <begin position="154"/>
        <end position="190"/>
    </location>
</feature>
<dbReference type="PRINTS" id="PR00401">
    <property type="entry name" value="SH2DOMAIN"/>
</dbReference>
<feature type="region of interest" description="Disordered" evidence="3">
    <location>
        <begin position="288"/>
        <end position="309"/>
    </location>
</feature>
<name>A0ABS2YZD6_POLSE</name>
<dbReference type="Gene3D" id="3.30.505.10">
    <property type="entry name" value="SH2 domain"/>
    <property type="match status" value="1"/>
</dbReference>
<dbReference type="InterPro" id="IPR001660">
    <property type="entry name" value="SAM"/>
</dbReference>
<proteinExistence type="predicted"/>
<evidence type="ECO:0000313" key="6">
    <source>
        <dbReference type="Proteomes" id="UP001166052"/>
    </source>
</evidence>
<gene>
    <name evidence="5" type="primary">Lcp2</name>
    <name evidence="5" type="ORF">GTO92_0016308</name>
</gene>
<accession>A0ABS2YZD6</accession>
<dbReference type="Pfam" id="PF07647">
    <property type="entry name" value="SAM_2"/>
    <property type="match status" value="1"/>
</dbReference>
<dbReference type="PANTHER" id="PTHR14098:SF1">
    <property type="entry name" value="LYMPHOCYTE CYTOSOLIC PROTEIN 2"/>
    <property type="match status" value="1"/>
</dbReference>
<evidence type="ECO:0000256" key="3">
    <source>
        <dbReference type="SAM" id="MobiDB-lite"/>
    </source>
</evidence>
<dbReference type="SMART" id="SM00252">
    <property type="entry name" value="SH2"/>
    <property type="match status" value="1"/>
</dbReference>
<feature type="region of interest" description="Disordered" evidence="3">
    <location>
        <begin position="387"/>
        <end position="421"/>
    </location>
</feature>
<reference evidence="5" key="1">
    <citation type="journal article" date="2021" name="Cell">
        <title>Tracing the genetic footprints of vertebrate landing in non-teleost ray-finned fishes.</title>
        <authorList>
            <person name="Bi X."/>
            <person name="Wang K."/>
            <person name="Yang L."/>
            <person name="Pan H."/>
            <person name="Jiang H."/>
            <person name="Wei Q."/>
            <person name="Fang M."/>
            <person name="Yu H."/>
            <person name="Zhu C."/>
            <person name="Cai Y."/>
            <person name="He Y."/>
            <person name="Gan X."/>
            <person name="Zeng H."/>
            <person name="Yu D."/>
            <person name="Zhu Y."/>
            <person name="Jiang H."/>
            <person name="Qiu Q."/>
            <person name="Yang H."/>
            <person name="Zhang Y.E."/>
            <person name="Wang W."/>
            <person name="Zhu M."/>
            <person name="He S."/>
            <person name="Zhang G."/>
        </authorList>
    </citation>
    <scope>NUCLEOTIDE SEQUENCE</scope>
    <source>
        <strain evidence="5">Bchr_001</strain>
    </source>
</reference>